<protein>
    <submittedName>
        <fullName evidence="3">3-oxoacyl-ACP reductase</fullName>
    </submittedName>
</protein>
<dbReference type="PRINTS" id="PR00080">
    <property type="entry name" value="SDRFAMILY"/>
</dbReference>
<comment type="similarity">
    <text evidence="1">Belongs to the short-chain dehydrogenases/reductases (SDR) family.</text>
</comment>
<evidence type="ECO:0000256" key="1">
    <source>
        <dbReference type="ARBA" id="ARBA00006484"/>
    </source>
</evidence>
<name>A0A2M8HCS2_9GAMM</name>
<dbReference type="OrthoDB" id="9793499at2"/>
<comment type="caution">
    <text evidence="3">The sequence shown here is derived from an EMBL/GenBank/DDBJ whole genome shotgun (WGS) entry which is preliminary data.</text>
</comment>
<dbReference type="FunFam" id="3.40.50.720:FF:000084">
    <property type="entry name" value="Short-chain dehydrogenase reductase"/>
    <property type="match status" value="1"/>
</dbReference>
<evidence type="ECO:0000313" key="3">
    <source>
        <dbReference type="EMBL" id="PJC94369.1"/>
    </source>
</evidence>
<gene>
    <name evidence="3" type="ORF">CUC44_03420</name>
</gene>
<dbReference type="GO" id="GO:0016491">
    <property type="term" value="F:oxidoreductase activity"/>
    <property type="evidence" value="ECO:0007669"/>
    <property type="project" value="UniProtKB-KW"/>
</dbReference>
<dbReference type="PRINTS" id="PR00081">
    <property type="entry name" value="GDHRDH"/>
</dbReference>
<dbReference type="SUPFAM" id="SSF51735">
    <property type="entry name" value="NAD(P)-binding Rossmann-fold domains"/>
    <property type="match status" value="1"/>
</dbReference>
<accession>A0A2M8HCS2</accession>
<dbReference type="InterPro" id="IPR036291">
    <property type="entry name" value="NAD(P)-bd_dom_sf"/>
</dbReference>
<dbReference type="Proteomes" id="UP000232060">
    <property type="component" value="Unassembled WGS sequence"/>
</dbReference>
<dbReference type="AlphaFoldDB" id="A0A2M8HCS2"/>
<dbReference type="PANTHER" id="PTHR43639">
    <property type="entry name" value="OXIDOREDUCTASE, SHORT-CHAIN DEHYDROGENASE/REDUCTASE FAMILY (AFU_ORTHOLOGUE AFUA_5G02870)"/>
    <property type="match status" value="1"/>
</dbReference>
<dbReference type="Gene3D" id="3.40.50.720">
    <property type="entry name" value="NAD(P)-binding Rossmann-like Domain"/>
    <property type="match status" value="1"/>
</dbReference>
<proteinExistence type="inferred from homology"/>
<sequence>MNTKTVIVTGASSGIGFAIAKAYLARGYNVVANARTHEDLAEAAERLGAPENLLLVAGDIARPETAAALFVQGQQHFGRVDVLVNNAGVFISKPIAEYDEADIETMLGTNLKGFIYPSQAAAAHMRAHGGGQIIAITAALAMQPNINVPALLPIMAKGGLNQAVRGLALELAESNIMVNAIAPGIIATPMHGQDPTVLEALKSMAPTHRVGEVQDIVKAVMYLTDSSFVTGSIMVVDGGSTTGKW</sequence>
<dbReference type="Pfam" id="PF13561">
    <property type="entry name" value="adh_short_C2"/>
    <property type="match status" value="1"/>
</dbReference>
<organism evidence="3 4">
    <name type="scientific">Aeromonas lusitana</name>
    <dbReference type="NCBI Taxonomy" id="931529"/>
    <lineage>
        <taxon>Bacteria</taxon>
        <taxon>Pseudomonadati</taxon>
        <taxon>Pseudomonadota</taxon>
        <taxon>Gammaproteobacteria</taxon>
        <taxon>Aeromonadales</taxon>
        <taxon>Aeromonadaceae</taxon>
        <taxon>Aeromonas</taxon>
    </lineage>
</organism>
<keyword evidence="4" id="KW-1185">Reference proteome</keyword>
<evidence type="ECO:0000256" key="2">
    <source>
        <dbReference type="ARBA" id="ARBA00023002"/>
    </source>
</evidence>
<dbReference type="PANTHER" id="PTHR43639:SF1">
    <property type="entry name" value="SHORT-CHAIN DEHYDROGENASE_REDUCTASE FAMILY PROTEIN"/>
    <property type="match status" value="1"/>
</dbReference>
<evidence type="ECO:0000313" key="4">
    <source>
        <dbReference type="Proteomes" id="UP000232060"/>
    </source>
</evidence>
<dbReference type="CDD" id="cd05233">
    <property type="entry name" value="SDR_c"/>
    <property type="match status" value="1"/>
</dbReference>
<reference evidence="3 4" key="1">
    <citation type="submission" date="2017-11" db="EMBL/GenBank/DDBJ databases">
        <title>Draft genome sequence of environmental isolate Aeromonas lusitania sp. nov. MDC 2473.</title>
        <authorList>
            <person name="Colston S.M."/>
            <person name="Navarro A."/>
            <person name="Martinez-Murcia A.J."/>
            <person name="Graf J."/>
        </authorList>
    </citation>
    <scope>NUCLEOTIDE SEQUENCE [LARGE SCALE GENOMIC DNA]</scope>
    <source>
        <strain evidence="3 4">MDC 2473</strain>
    </source>
</reference>
<dbReference type="RefSeq" id="WP_100858591.1">
    <property type="nucleotide sequence ID" value="NZ_PGCP01000004.1"/>
</dbReference>
<dbReference type="EMBL" id="PGCP01000004">
    <property type="protein sequence ID" value="PJC94369.1"/>
    <property type="molecule type" value="Genomic_DNA"/>
</dbReference>
<dbReference type="InterPro" id="IPR002347">
    <property type="entry name" value="SDR_fam"/>
</dbReference>
<keyword evidence="2" id="KW-0560">Oxidoreductase</keyword>